<evidence type="ECO:0000256" key="7">
    <source>
        <dbReference type="ARBA" id="ARBA00022842"/>
    </source>
</evidence>
<evidence type="ECO:0000256" key="1">
    <source>
        <dbReference type="ARBA" id="ARBA00001946"/>
    </source>
</evidence>
<protein>
    <recommendedName>
        <fullName evidence="14">Oxidized purine nucleoside triphosphate hydrolase</fullName>
        <ecNumber evidence="13">3.6.1.56</ecNumber>
    </recommendedName>
    <alternativeName>
        <fullName evidence="18">2-hydroxy-dATP diphosphatase</fullName>
    </alternativeName>
    <alternativeName>
        <fullName evidence="17">7,8-dihydro-8-oxoguanine triphosphatase</fullName>
    </alternativeName>
    <alternativeName>
        <fullName evidence="16">8-oxo-dGTPase</fullName>
    </alternativeName>
    <alternativeName>
        <fullName evidence="19">Methylated purine nucleoside triphosphate hydrolase</fullName>
    </alternativeName>
    <alternativeName>
        <fullName evidence="15">Nucleoside diphosphate-linked moiety X motif 1</fullName>
    </alternativeName>
</protein>
<dbReference type="InterPro" id="IPR000086">
    <property type="entry name" value="NUDIX_hydrolase_dom"/>
</dbReference>
<evidence type="ECO:0000256" key="14">
    <source>
        <dbReference type="ARBA" id="ARBA00026218"/>
    </source>
</evidence>
<dbReference type="EMBL" id="CAJNDS010002791">
    <property type="protein sequence ID" value="CAE7598897.1"/>
    <property type="molecule type" value="Genomic_DNA"/>
</dbReference>
<dbReference type="PANTHER" id="PTHR43758">
    <property type="entry name" value="7,8-DIHYDRO-8-OXOGUANINE TRIPHOSPHATASE"/>
    <property type="match status" value="1"/>
</dbReference>
<comment type="subcellular location">
    <subcellularLocation>
        <location evidence="2">Nucleus</location>
    </subcellularLocation>
</comment>
<keyword evidence="6" id="KW-0378">Hydrolase</keyword>
<dbReference type="GO" id="GO:0005634">
    <property type="term" value="C:nucleus"/>
    <property type="evidence" value="ECO:0007669"/>
    <property type="project" value="UniProtKB-SubCell"/>
</dbReference>
<evidence type="ECO:0000256" key="9">
    <source>
        <dbReference type="ARBA" id="ARBA00024448"/>
    </source>
</evidence>
<evidence type="ECO:0000256" key="23">
    <source>
        <dbReference type="ARBA" id="ARBA00053094"/>
    </source>
</evidence>
<comment type="catalytic activity">
    <reaction evidence="10">
        <text>2-oxo-dATP + H2O = 2-oxo-dAMP + diphosphate + H(+)</text>
        <dbReference type="Rhea" id="RHEA:31583"/>
        <dbReference type="ChEBI" id="CHEBI:15377"/>
        <dbReference type="ChEBI" id="CHEBI:15378"/>
        <dbReference type="ChEBI" id="CHEBI:33019"/>
        <dbReference type="ChEBI" id="CHEBI:63212"/>
        <dbReference type="ChEBI" id="CHEBI:77897"/>
        <dbReference type="EC" id="3.6.1.56"/>
    </reaction>
    <physiologicalReaction direction="left-to-right" evidence="10">
        <dbReference type="Rhea" id="RHEA:31584"/>
    </physiologicalReaction>
</comment>
<dbReference type="GO" id="GO:0008828">
    <property type="term" value="F:dATP diphosphatase activity"/>
    <property type="evidence" value="ECO:0007669"/>
    <property type="project" value="UniProtKB-EC"/>
</dbReference>
<evidence type="ECO:0000313" key="26">
    <source>
        <dbReference type="Proteomes" id="UP000604046"/>
    </source>
</evidence>
<comment type="catalytic activity">
    <reaction evidence="9">
        <text>8-oxo-dATP + H2O = 8-oxo-dAMP + diphosphate + H(+)</text>
        <dbReference type="Rhea" id="RHEA:65396"/>
        <dbReference type="ChEBI" id="CHEBI:15377"/>
        <dbReference type="ChEBI" id="CHEBI:15378"/>
        <dbReference type="ChEBI" id="CHEBI:33019"/>
        <dbReference type="ChEBI" id="CHEBI:71361"/>
        <dbReference type="ChEBI" id="CHEBI:172871"/>
    </reaction>
    <physiologicalReaction direction="left-to-right" evidence="9">
        <dbReference type="Rhea" id="RHEA:65397"/>
    </physiologicalReaction>
</comment>
<dbReference type="AlphaFoldDB" id="A0A812V547"/>
<dbReference type="SUPFAM" id="SSF55811">
    <property type="entry name" value="Nudix"/>
    <property type="match status" value="1"/>
</dbReference>
<name>A0A812V547_9DINO</name>
<proteinExistence type="inferred from homology"/>
<evidence type="ECO:0000256" key="17">
    <source>
        <dbReference type="ARBA" id="ARBA00030682"/>
    </source>
</evidence>
<comment type="catalytic activity">
    <reaction evidence="22">
        <text>N(6)-methyl-dATP + H2O = N(6)-methyl-dAMP + diphosphate + H(+)</text>
        <dbReference type="Rhea" id="RHEA:67604"/>
        <dbReference type="ChEBI" id="CHEBI:15377"/>
        <dbReference type="ChEBI" id="CHEBI:15378"/>
        <dbReference type="ChEBI" id="CHEBI:33019"/>
        <dbReference type="ChEBI" id="CHEBI:169976"/>
        <dbReference type="ChEBI" id="CHEBI:172872"/>
    </reaction>
    <physiologicalReaction direction="left-to-right" evidence="22">
        <dbReference type="Rhea" id="RHEA:67605"/>
    </physiologicalReaction>
</comment>
<reference evidence="25" key="1">
    <citation type="submission" date="2021-02" db="EMBL/GenBank/DDBJ databases">
        <authorList>
            <person name="Dougan E. K."/>
            <person name="Rhodes N."/>
            <person name="Thang M."/>
            <person name="Chan C."/>
        </authorList>
    </citation>
    <scope>NUCLEOTIDE SEQUENCE</scope>
</reference>
<evidence type="ECO:0000256" key="11">
    <source>
        <dbReference type="ARBA" id="ARBA00024486"/>
    </source>
</evidence>
<dbReference type="CDD" id="cd03427">
    <property type="entry name" value="NUDIX_MTH1_Nudt1"/>
    <property type="match status" value="1"/>
</dbReference>
<dbReference type="InterPro" id="IPR003563">
    <property type="entry name" value="8ODP"/>
</dbReference>
<evidence type="ECO:0000256" key="3">
    <source>
        <dbReference type="ARBA" id="ARBA00005582"/>
    </source>
</evidence>
<dbReference type="GO" id="GO:0008413">
    <property type="term" value="F:8-oxo-7,8-dihydroguanosine triphosphate pyrophosphatase activity"/>
    <property type="evidence" value="ECO:0007669"/>
    <property type="project" value="InterPro"/>
</dbReference>
<sequence length="573" mass="64288">MTSPQFESREKSVLTLIYPRVPSQRLVLLGLKKRGFGQGKFNGFGGKLEAGESLEEGALRELREECGLRADLTSLTWRGCLTYIYDTKPKAMEVNIFDLEAWGGEPEETEEMKPAWYSHEEIPLEKMWADDAYWLLQYLNQQMATPFVGRFRFKGHEGPDSWKVLEHFVRPLLPASVPRMGPSAQIEPGAALLVSTVSFIGAPSARPLESFIRYHLLKGFARVMIFVDDPADSATLDAVRRFPASRVLYRVRGEELWREQRQHCSSFDKLEGFVDEVSARQLLDFELASKLAPSLGCGWILCLDSDELLYTREESVVPHLQSLESQGIYQMSYLNHEAVPEQPETLDYFATVSLFKLHQFAVPLTAKARSGLRFWMNRSKHGQYFLFYDNGKSACRTGLAATPASQHLWQLPSGYKSCTALADPRRMDVEGFRECKDPCVLHFPVCGSAWLTAKYKTLGEFPDKWLGNMPLNESFHKDAREAQLRGGDTLKTMFMEQVLLDSREATAQIACGTCTRLTEHLTTLDAVSTGTVAPDATADGAADSYAVANGDRAVGVERGWILSKAMGYLSPEL</sequence>
<evidence type="ECO:0000256" key="19">
    <source>
        <dbReference type="ARBA" id="ARBA00032071"/>
    </source>
</evidence>
<dbReference type="InterPro" id="IPR015797">
    <property type="entry name" value="NUDIX_hydrolase-like_dom_sf"/>
</dbReference>
<dbReference type="PROSITE" id="PS51462">
    <property type="entry name" value="NUDIX"/>
    <property type="match status" value="1"/>
</dbReference>
<evidence type="ECO:0000256" key="13">
    <source>
        <dbReference type="ARBA" id="ARBA00026103"/>
    </source>
</evidence>
<comment type="similarity">
    <text evidence="3">Belongs to the Nudix hydrolase family.</text>
</comment>
<dbReference type="Pfam" id="PF00293">
    <property type="entry name" value="NUDIX"/>
    <property type="match status" value="1"/>
</dbReference>
<keyword evidence="26" id="KW-1185">Reference proteome</keyword>
<evidence type="ECO:0000256" key="5">
    <source>
        <dbReference type="ARBA" id="ARBA00022723"/>
    </source>
</evidence>
<dbReference type="OrthoDB" id="408303at2759"/>
<evidence type="ECO:0000313" key="25">
    <source>
        <dbReference type="EMBL" id="CAE7598897.1"/>
    </source>
</evidence>
<comment type="function">
    <text evidence="23">Oxidized purine nucleoside triphosphate hydrolase which is a prominent sanitizer of the oxidized nucleotide pool. Catalyzes the hydrolysis of 2-oxo-dATP (2-hydroxy-dATP) into 2-oxo-dAMP. Also has a significant hydrolase activity toward 2-oxo-ATP, 8-oxo-dGTP and 8-oxo-dATP. Through the hydrolysis of oxidized purine nucleoside triphosphates, prevents their incorporation into DNA and the subsequent transversions A:T to C:G and G:C to T:A. Also catalyzes the hydrolysis of methylated purine nucleoside triphosphate preventing their integration into DNA. Through this antimutagenic activity protects cells from oxidative stress.</text>
</comment>
<dbReference type="GO" id="GO:0042262">
    <property type="term" value="P:DNA protection"/>
    <property type="evidence" value="ECO:0007669"/>
    <property type="project" value="InterPro"/>
</dbReference>
<dbReference type="InterPro" id="IPR020084">
    <property type="entry name" value="NUDIX_hydrolase_CS"/>
</dbReference>
<evidence type="ECO:0000256" key="15">
    <source>
        <dbReference type="ARBA" id="ARBA00029673"/>
    </source>
</evidence>
<evidence type="ECO:0000256" key="16">
    <source>
        <dbReference type="ARBA" id="ARBA00030634"/>
    </source>
</evidence>
<evidence type="ECO:0000256" key="12">
    <source>
        <dbReference type="ARBA" id="ARBA00024596"/>
    </source>
</evidence>
<dbReference type="GO" id="GO:0005737">
    <property type="term" value="C:cytoplasm"/>
    <property type="evidence" value="ECO:0007669"/>
    <property type="project" value="TreeGrafter"/>
</dbReference>
<dbReference type="PANTHER" id="PTHR43758:SF2">
    <property type="entry name" value="OXIDIZED PURINE NUCLEOSIDE TRIPHOSPHATE HYDROLASE"/>
    <property type="match status" value="1"/>
</dbReference>
<comment type="catalytic activity">
    <reaction evidence="11">
        <text>8-oxo-dGTP + H2O = 8-oxo-dGMP + diphosphate + H(+)</text>
        <dbReference type="Rhea" id="RHEA:31575"/>
        <dbReference type="ChEBI" id="CHEBI:15377"/>
        <dbReference type="ChEBI" id="CHEBI:15378"/>
        <dbReference type="ChEBI" id="CHEBI:33019"/>
        <dbReference type="ChEBI" id="CHEBI:63224"/>
        <dbReference type="ChEBI" id="CHEBI:77896"/>
    </reaction>
    <physiologicalReaction direction="left-to-right" evidence="11">
        <dbReference type="Rhea" id="RHEA:31576"/>
    </physiologicalReaction>
</comment>
<evidence type="ECO:0000256" key="21">
    <source>
        <dbReference type="ARBA" id="ARBA00048894"/>
    </source>
</evidence>
<evidence type="ECO:0000256" key="2">
    <source>
        <dbReference type="ARBA" id="ARBA00004123"/>
    </source>
</evidence>
<dbReference type="PROSITE" id="PS00893">
    <property type="entry name" value="NUDIX_BOX"/>
    <property type="match status" value="1"/>
</dbReference>
<keyword evidence="8" id="KW-0539">Nucleus</keyword>
<comment type="subunit">
    <text evidence="4">Monomer.</text>
</comment>
<evidence type="ECO:0000256" key="18">
    <source>
        <dbReference type="ARBA" id="ARBA00031927"/>
    </source>
</evidence>
<keyword evidence="5" id="KW-0479">Metal-binding</keyword>
<comment type="catalytic activity">
    <reaction evidence="20">
        <text>N(6)-methyl-ATP + H2O = N(6)-methyl-AMP + diphosphate + H(+)</text>
        <dbReference type="Rhea" id="RHEA:67608"/>
        <dbReference type="ChEBI" id="CHEBI:15377"/>
        <dbReference type="ChEBI" id="CHEBI:15378"/>
        <dbReference type="ChEBI" id="CHEBI:33019"/>
        <dbReference type="ChEBI" id="CHEBI:144842"/>
        <dbReference type="ChEBI" id="CHEBI:172873"/>
    </reaction>
    <physiologicalReaction direction="left-to-right" evidence="20">
        <dbReference type="Rhea" id="RHEA:67609"/>
    </physiologicalReaction>
</comment>
<dbReference type="GO" id="GO:0046872">
    <property type="term" value="F:metal ion binding"/>
    <property type="evidence" value="ECO:0007669"/>
    <property type="project" value="UniProtKB-KW"/>
</dbReference>
<keyword evidence="7" id="KW-0460">Magnesium</keyword>
<gene>
    <name evidence="25" type="primary">Nudt1</name>
    <name evidence="25" type="ORF">SNAT2548_LOCUS34076</name>
</gene>
<comment type="catalytic activity">
    <reaction evidence="21">
        <text>O(6)-methyl-dGTP + H2O = O(6)-methyl-dGMP + diphosphate + H(+)</text>
        <dbReference type="Rhea" id="RHEA:67600"/>
        <dbReference type="ChEBI" id="CHEBI:15377"/>
        <dbReference type="ChEBI" id="CHEBI:15378"/>
        <dbReference type="ChEBI" id="CHEBI:33019"/>
        <dbReference type="ChEBI" id="CHEBI:169974"/>
        <dbReference type="ChEBI" id="CHEBI:169975"/>
    </reaction>
    <physiologicalReaction direction="left-to-right" evidence="21">
        <dbReference type="Rhea" id="RHEA:67601"/>
    </physiologicalReaction>
</comment>
<comment type="cofactor">
    <cofactor evidence="1">
        <name>Mg(2+)</name>
        <dbReference type="ChEBI" id="CHEBI:18420"/>
    </cofactor>
</comment>
<evidence type="ECO:0000259" key="24">
    <source>
        <dbReference type="PROSITE" id="PS51462"/>
    </source>
</evidence>
<comment type="catalytic activity">
    <reaction evidence="12">
        <text>2-oxo-ATP + H2O = 2-oxo-AMP + diphosphate + H(+)</text>
        <dbReference type="Rhea" id="RHEA:67392"/>
        <dbReference type="ChEBI" id="CHEBI:15377"/>
        <dbReference type="ChEBI" id="CHEBI:15378"/>
        <dbReference type="ChEBI" id="CHEBI:33019"/>
        <dbReference type="ChEBI" id="CHEBI:71395"/>
        <dbReference type="ChEBI" id="CHEBI:172878"/>
    </reaction>
    <physiologicalReaction direction="left-to-right" evidence="12">
        <dbReference type="Rhea" id="RHEA:67393"/>
    </physiologicalReaction>
</comment>
<organism evidence="25 26">
    <name type="scientific">Symbiodinium natans</name>
    <dbReference type="NCBI Taxonomy" id="878477"/>
    <lineage>
        <taxon>Eukaryota</taxon>
        <taxon>Sar</taxon>
        <taxon>Alveolata</taxon>
        <taxon>Dinophyceae</taxon>
        <taxon>Suessiales</taxon>
        <taxon>Symbiodiniaceae</taxon>
        <taxon>Symbiodinium</taxon>
    </lineage>
</organism>
<dbReference type="PRINTS" id="PR01403">
    <property type="entry name" value="8OXTPHPHTASE"/>
</dbReference>
<dbReference type="Proteomes" id="UP000604046">
    <property type="component" value="Unassembled WGS sequence"/>
</dbReference>
<accession>A0A812V547</accession>
<comment type="caution">
    <text evidence="25">The sequence shown here is derived from an EMBL/GenBank/DDBJ whole genome shotgun (WGS) entry which is preliminary data.</text>
</comment>
<evidence type="ECO:0000256" key="8">
    <source>
        <dbReference type="ARBA" id="ARBA00023242"/>
    </source>
</evidence>
<evidence type="ECO:0000256" key="6">
    <source>
        <dbReference type="ARBA" id="ARBA00022801"/>
    </source>
</evidence>
<evidence type="ECO:0000256" key="20">
    <source>
        <dbReference type="ARBA" id="ARBA00048002"/>
    </source>
</evidence>
<feature type="domain" description="Nudix hydrolase" evidence="24">
    <location>
        <begin position="8"/>
        <end position="143"/>
    </location>
</feature>
<evidence type="ECO:0000256" key="22">
    <source>
        <dbReference type="ARBA" id="ARBA00049032"/>
    </source>
</evidence>
<evidence type="ECO:0000256" key="4">
    <source>
        <dbReference type="ARBA" id="ARBA00011245"/>
    </source>
</evidence>
<dbReference type="EC" id="3.6.1.56" evidence="13"/>
<dbReference type="Gene3D" id="3.90.79.10">
    <property type="entry name" value="Nucleoside Triphosphate Pyrophosphohydrolase"/>
    <property type="match status" value="1"/>
</dbReference>
<evidence type="ECO:0000256" key="10">
    <source>
        <dbReference type="ARBA" id="ARBA00024459"/>
    </source>
</evidence>